<dbReference type="PATRIC" id="fig|1121098.3.peg.1883"/>
<gene>
    <name evidence="1" type="ORF">HMPREF1534_01854</name>
</gene>
<accession>U6RIM2</accession>
<dbReference type="Pfam" id="PF05402">
    <property type="entry name" value="PqqD"/>
    <property type="match status" value="1"/>
</dbReference>
<dbReference type="EMBL" id="AQHY01000022">
    <property type="protein sequence ID" value="EOA55038.1"/>
    <property type="molecule type" value="Genomic_DNA"/>
</dbReference>
<evidence type="ECO:0008006" key="3">
    <source>
        <dbReference type="Google" id="ProtNLM"/>
    </source>
</evidence>
<dbReference type="HOGENOM" id="CLU_159325_0_0_10"/>
<name>U6RIM2_9BACT</name>
<dbReference type="Proteomes" id="UP000017831">
    <property type="component" value="Unassembled WGS sequence"/>
</dbReference>
<reference evidence="1 2" key="1">
    <citation type="submission" date="2013-04" db="EMBL/GenBank/DDBJ databases">
        <title>The Genome Sequence of Bacteroides massiliensis DSM 17679.</title>
        <authorList>
            <consortium name="The Broad Institute Genomics Platform"/>
            <person name="Earl A."/>
            <person name="Ward D."/>
            <person name="Feldgarden M."/>
            <person name="Gevers D."/>
            <person name="Martens E."/>
            <person name="Fenner L."/>
            <person name="Roux V."/>
            <person name="Mallet M.N."/>
            <person name="Raoult D."/>
            <person name="Walker B."/>
            <person name="Young S."/>
            <person name="Zeng Q."/>
            <person name="Gargeya S."/>
            <person name="Fitzgerald M."/>
            <person name="Haas B."/>
            <person name="Abouelleil A."/>
            <person name="Allen A.W."/>
            <person name="Alvarado L."/>
            <person name="Arachchi H.M."/>
            <person name="Berlin A.M."/>
            <person name="Chapman S.B."/>
            <person name="Gainer-Dewar J."/>
            <person name="Goldberg J."/>
            <person name="Griggs A."/>
            <person name="Gujja S."/>
            <person name="Hansen M."/>
            <person name="Howarth C."/>
            <person name="Imamovic A."/>
            <person name="Ireland A."/>
            <person name="Larimer J."/>
            <person name="McCowan C."/>
            <person name="Murphy C."/>
            <person name="Pearson M."/>
            <person name="Poon T.W."/>
            <person name="Priest M."/>
            <person name="Roberts A."/>
            <person name="Saif S."/>
            <person name="Shea T."/>
            <person name="Sisk P."/>
            <person name="Sykes S."/>
            <person name="Wortman J."/>
            <person name="Nusbaum C."/>
            <person name="Birren B."/>
        </authorList>
    </citation>
    <scope>NUCLEOTIDE SEQUENCE [LARGE SCALE GENOMIC DNA]</scope>
    <source>
        <strain evidence="2">B84634 / Timone 84634 / DSM 17679 / JCM 13223</strain>
    </source>
</reference>
<dbReference type="OrthoDB" id="9795908at2"/>
<dbReference type="eggNOG" id="ENOG5033BC0">
    <property type="taxonomic scope" value="Bacteria"/>
</dbReference>
<dbReference type="AlphaFoldDB" id="U6RIM2"/>
<dbReference type="STRING" id="1121098.HMPREF1534_01854"/>
<evidence type="ECO:0000313" key="2">
    <source>
        <dbReference type="Proteomes" id="UP000017831"/>
    </source>
</evidence>
<keyword evidence="2" id="KW-1185">Reference proteome</keyword>
<proteinExistence type="predicted"/>
<protein>
    <recommendedName>
        <fullName evidence="3">PqqD family protein</fullName>
    </recommendedName>
</protein>
<dbReference type="InterPro" id="IPR008792">
    <property type="entry name" value="PQQD"/>
</dbReference>
<evidence type="ECO:0000313" key="1">
    <source>
        <dbReference type="EMBL" id="EOA55038.1"/>
    </source>
</evidence>
<organism evidence="1 2">
    <name type="scientific">Phocaeicola massiliensis B84634 = Timone 84634 = DSM 17679 = JCM 13223</name>
    <dbReference type="NCBI Taxonomy" id="1121098"/>
    <lineage>
        <taxon>Bacteria</taxon>
        <taxon>Pseudomonadati</taxon>
        <taxon>Bacteroidota</taxon>
        <taxon>Bacteroidia</taxon>
        <taxon>Bacteroidales</taxon>
        <taxon>Bacteroidaceae</taxon>
        <taxon>Phocaeicola</taxon>
    </lineage>
</organism>
<sequence>MVRLDGFLFLKYEIIMRINTKFKLRDIAGETIIVNQGTPEADLTRIISLNTSARLLWNELSDKDFLIEDAAEILMEHYSVSEETAKKDATVWVDALKKCGIISAD</sequence>
<comment type="caution">
    <text evidence="1">The sequence shown here is derived from an EMBL/GenBank/DDBJ whole genome shotgun (WGS) entry which is preliminary data.</text>
</comment>